<dbReference type="EMBL" id="JAWDJX010000002">
    <property type="protein sequence ID" value="KAK3058109.1"/>
    <property type="molecule type" value="Genomic_DNA"/>
</dbReference>
<keyword evidence="3" id="KW-1185">Reference proteome</keyword>
<evidence type="ECO:0000313" key="3">
    <source>
        <dbReference type="Proteomes" id="UP001271007"/>
    </source>
</evidence>
<dbReference type="AlphaFoldDB" id="A0AAJ0GIA2"/>
<evidence type="ECO:0000313" key="2">
    <source>
        <dbReference type="EMBL" id="KAK3058109.1"/>
    </source>
</evidence>
<sequence length="239" mass="26945">MRHGQGYHSIAEDGHSIRDPSLTPQDRTPPRLPLRRALQTCALTFQPAVSRGLKVIALPYAEEASDAPCDTGSELDLLQAEFPEHIDFDNVKHGWWVHEGEYAFDPAALIARAAKLRRWIKQRPEKEVVLVARGFFNHFLTGDVDKEGNQKTPWWEETELRTFRFVEDGEEADPAFYGGGRTVDGEDAAMIRETEESLKRMGDKTAKGKAEGVKNVNNPQERRESLANYEVNSEIEVAA</sequence>
<dbReference type="Proteomes" id="UP001271007">
    <property type="component" value="Unassembled WGS sequence"/>
</dbReference>
<name>A0AAJ0GIA2_9PEZI</name>
<evidence type="ECO:0000256" key="1">
    <source>
        <dbReference type="SAM" id="MobiDB-lite"/>
    </source>
</evidence>
<gene>
    <name evidence="2" type="ORF">LTR09_001187</name>
</gene>
<feature type="region of interest" description="Disordered" evidence="1">
    <location>
        <begin position="199"/>
        <end position="232"/>
    </location>
</feature>
<dbReference type="Gene3D" id="3.40.50.1240">
    <property type="entry name" value="Phosphoglycerate mutase-like"/>
    <property type="match status" value="1"/>
</dbReference>
<organism evidence="2 3">
    <name type="scientific">Extremus antarcticus</name>
    <dbReference type="NCBI Taxonomy" id="702011"/>
    <lineage>
        <taxon>Eukaryota</taxon>
        <taxon>Fungi</taxon>
        <taxon>Dikarya</taxon>
        <taxon>Ascomycota</taxon>
        <taxon>Pezizomycotina</taxon>
        <taxon>Dothideomycetes</taxon>
        <taxon>Dothideomycetidae</taxon>
        <taxon>Mycosphaerellales</taxon>
        <taxon>Extremaceae</taxon>
        <taxon>Extremus</taxon>
    </lineage>
</organism>
<feature type="compositionally biased region" description="Basic and acidic residues" evidence="1">
    <location>
        <begin position="199"/>
        <end position="212"/>
    </location>
</feature>
<feature type="region of interest" description="Disordered" evidence="1">
    <location>
        <begin position="1"/>
        <end position="30"/>
    </location>
</feature>
<protein>
    <submittedName>
        <fullName evidence="2">Uncharacterized protein</fullName>
    </submittedName>
</protein>
<proteinExistence type="predicted"/>
<dbReference type="SUPFAM" id="SSF53254">
    <property type="entry name" value="Phosphoglycerate mutase-like"/>
    <property type="match status" value="1"/>
</dbReference>
<accession>A0AAJ0GIA2</accession>
<dbReference type="InterPro" id="IPR029033">
    <property type="entry name" value="His_PPase_superfam"/>
</dbReference>
<reference evidence="2" key="1">
    <citation type="submission" date="2023-04" db="EMBL/GenBank/DDBJ databases">
        <title>Black Yeasts Isolated from many extreme environments.</title>
        <authorList>
            <person name="Coleine C."/>
            <person name="Stajich J.E."/>
            <person name="Selbmann L."/>
        </authorList>
    </citation>
    <scope>NUCLEOTIDE SEQUENCE</scope>
    <source>
        <strain evidence="2">CCFEE 5312</strain>
    </source>
</reference>
<comment type="caution">
    <text evidence="2">The sequence shown here is derived from an EMBL/GenBank/DDBJ whole genome shotgun (WGS) entry which is preliminary data.</text>
</comment>